<dbReference type="Proteomes" id="UP000245207">
    <property type="component" value="Unassembled WGS sequence"/>
</dbReference>
<gene>
    <name evidence="1" type="ORF">CTI12_AA598660</name>
</gene>
<dbReference type="STRING" id="35608.A0A2U1KIY0"/>
<reference evidence="1 2" key="1">
    <citation type="journal article" date="2018" name="Mol. Plant">
        <title>The genome of Artemisia annua provides insight into the evolution of Asteraceae family and artemisinin biosynthesis.</title>
        <authorList>
            <person name="Shen Q."/>
            <person name="Zhang L."/>
            <person name="Liao Z."/>
            <person name="Wang S."/>
            <person name="Yan T."/>
            <person name="Shi P."/>
            <person name="Liu M."/>
            <person name="Fu X."/>
            <person name="Pan Q."/>
            <person name="Wang Y."/>
            <person name="Lv Z."/>
            <person name="Lu X."/>
            <person name="Zhang F."/>
            <person name="Jiang W."/>
            <person name="Ma Y."/>
            <person name="Chen M."/>
            <person name="Hao X."/>
            <person name="Li L."/>
            <person name="Tang Y."/>
            <person name="Lv G."/>
            <person name="Zhou Y."/>
            <person name="Sun X."/>
            <person name="Brodelius P.E."/>
            <person name="Rose J.K.C."/>
            <person name="Tang K."/>
        </authorList>
    </citation>
    <scope>NUCLEOTIDE SEQUENCE [LARGE SCALE GENOMIC DNA]</scope>
    <source>
        <strain evidence="2">cv. Huhao1</strain>
        <tissue evidence="1">Leaf</tissue>
    </source>
</reference>
<dbReference type="AlphaFoldDB" id="A0A2U1KIY0"/>
<protein>
    <submittedName>
        <fullName evidence="1">JAB1/Mov34/MPN/PAD-1</fullName>
    </submittedName>
</protein>
<sequence length="70" mass="7856">MDSVLSLDDGRWSRPAAQDVCSQFDVDDFLSGNIRQPSPTPVLARLQTERTHISPAQVLTHAWTCKFVSR</sequence>
<organism evidence="1 2">
    <name type="scientific">Artemisia annua</name>
    <name type="common">Sweet wormwood</name>
    <dbReference type="NCBI Taxonomy" id="35608"/>
    <lineage>
        <taxon>Eukaryota</taxon>
        <taxon>Viridiplantae</taxon>
        <taxon>Streptophyta</taxon>
        <taxon>Embryophyta</taxon>
        <taxon>Tracheophyta</taxon>
        <taxon>Spermatophyta</taxon>
        <taxon>Magnoliopsida</taxon>
        <taxon>eudicotyledons</taxon>
        <taxon>Gunneridae</taxon>
        <taxon>Pentapetalae</taxon>
        <taxon>asterids</taxon>
        <taxon>campanulids</taxon>
        <taxon>Asterales</taxon>
        <taxon>Asteraceae</taxon>
        <taxon>Asteroideae</taxon>
        <taxon>Anthemideae</taxon>
        <taxon>Artemisiinae</taxon>
        <taxon>Artemisia</taxon>
    </lineage>
</organism>
<keyword evidence="2" id="KW-1185">Reference proteome</keyword>
<dbReference type="EMBL" id="PKPP01017819">
    <property type="protein sequence ID" value="PWA36681.1"/>
    <property type="molecule type" value="Genomic_DNA"/>
</dbReference>
<dbReference type="OrthoDB" id="3640at2759"/>
<proteinExistence type="predicted"/>
<name>A0A2U1KIY0_ARTAN</name>
<evidence type="ECO:0000313" key="2">
    <source>
        <dbReference type="Proteomes" id="UP000245207"/>
    </source>
</evidence>
<evidence type="ECO:0000313" key="1">
    <source>
        <dbReference type="EMBL" id="PWA36681.1"/>
    </source>
</evidence>
<accession>A0A2U1KIY0</accession>
<comment type="caution">
    <text evidence="1">The sequence shown here is derived from an EMBL/GenBank/DDBJ whole genome shotgun (WGS) entry which is preliminary data.</text>
</comment>